<dbReference type="InterPro" id="IPR055353">
    <property type="entry name" value="DUF7619"/>
</dbReference>
<dbReference type="RefSeq" id="WP_013762653.1">
    <property type="nucleotide sequence ID" value="NC_015510.1"/>
</dbReference>
<name>F4KTU5_HALH1</name>
<dbReference type="HOGENOM" id="CLU_264161_0_0_10"/>
<feature type="signal peptide" evidence="1">
    <location>
        <begin position="1"/>
        <end position="19"/>
    </location>
</feature>
<evidence type="ECO:0000259" key="3">
    <source>
        <dbReference type="Pfam" id="PF24595"/>
    </source>
</evidence>
<dbReference type="KEGG" id="hhy:Halhy_0176"/>
<dbReference type="AlphaFoldDB" id="F4KTU5"/>
<dbReference type="InterPro" id="IPR011047">
    <property type="entry name" value="Quinoprotein_ADH-like_sf"/>
</dbReference>
<dbReference type="Gene3D" id="2.130.10.10">
    <property type="entry name" value="YVTN repeat-like/Quinoprotein amine dehydrogenase"/>
    <property type="match status" value="1"/>
</dbReference>
<dbReference type="InterPro" id="IPR047589">
    <property type="entry name" value="DUF11_rpt"/>
</dbReference>
<dbReference type="STRING" id="760192.Halhy_0176"/>
<dbReference type="EMBL" id="CP002691">
    <property type="protein sequence ID" value="AEE48089.1"/>
    <property type="molecule type" value="Genomic_DNA"/>
</dbReference>
<dbReference type="Proteomes" id="UP000008461">
    <property type="component" value="Chromosome"/>
</dbReference>
<protein>
    <submittedName>
        <fullName evidence="4">Uncharacterized protein</fullName>
    </submittedName>
</protein>
<evidence type="ECO:0000259" key="2">
    <source>
        <dbReference type="Pfam" id="PF18962"/>
    </source>
</evidence>
<dbReference type="Gene3D" id="2.60.40.740">
    <property type="match status" value="1"/>
</dbReference>
<dbReference type="eggNOG" id="COG1520">
    <property type="taxonomic scope" value="Bacteria"/>
</dbReference>
<evidence type="ECO:0000313" key="4">
    <source>
        <dbReference type="EMBL" id="AEE48089.1"/>
    </source>
</evidence>
<keyword evidence="5" id="KW-1185">Reference proteome</keyword>
<dbReference type="OrthoDB" id="1524003at2"/>
<dbReference type="Pfam" id="PF24595">
    <property type="entry name" value="DUF7619"/>
    <property type="match status" value="1"/>
</dbReference>
<gene>
    <name evidence="4" type="ordered locus">Halhy_0176</name>
</gene>
<feature type="chain" id="PRO_5003312084" evidence="1">
    <location>
        <begin position="20"/>
        <end position="1268"/>
    </location>
</feature>
<keyword evidence="1" id="KW-0732">Signal</keyword>
<reference key="2">
    <citation type="submission" date="2011-04" db="EMBL/GenBank/DDBJ databases">
        <title>Complete sequence of chromosome of Haliscomenobacter hydrossis DSM 1100.</title>
        <authorList>
            <consortium name="US DOE Joint Genome Institute (JGI-PGF)"/>
            <person name="Lucas S."/>
            <person name="Han J."/>
            <person name="Lapidus A."/>
            <person name="Bruce D."/>
            <person name="Goodwin L."/>
            <person name="Pitluck S."/>
            <person name="Peters L."/>
            <person name="Kyrpides N."/>
            <person name="Mavromatis K."/>
            <person name="Ivanova N."/>
            <person name="Ovchinnikova G."/>
            <person name="Pagani I."/>
            <person name="Daligault H."/>
            <person name="Detter J.C."/>
            <person name="Han C."/>
            <person name="Land M."/>
            <person name="Hauser L."/>
            <person name="Markowitz V."/>
            <person name="Cheng J.-F."/>
            <person name="Hugenholtz P."/>
            <person name="Woyke T."/>
            <person name="Wu D."/>
            <person name="Verbarg S."/>
            <person name="Frueling A."/>
            <person name="Brambilla E."/>
            <person name="Klenk H.-P."/>
            <person name="Eisen J.A."/>
        </authorList>
    </citation>
    <scope>NUCLEOTIDE SEQUENCE</scope>
    <source>
        <strain>DSM 1100</strain>
    </source>
</reference>
<dbReference type="InterPro" id="IPR015943">
    <property type="entry name" value="WD40/YVTN_repeat-like_dom_sf"/>
</dbReference>
<proteinExistence type="predicted"/>
<dbReference type="InterPro" id="IPR026444">
    <property type="entry name" value="Secre_tail"/>
</dbReference>
<dbReference type="SUPFAM" id="SSF50998">
    <property type="entry name" value="Quinoprotein alcohol dehydrogenase-like"/>
    <property type="match status" value="1"/>
</dbReference>
<reference evidence="4 5" key="1">
    <citation type="journal article" date="2011" name="Stand. Genomic Sci.">
        <title>Complete genome sequence of Haliscomenobacter hydrossis type strain (O).</title>
        <authorList>
            <consortium name="US DOE Joint Genome Institute (JGI-PGF)"/>
            <person name="Daligault H."/>
            <person name="Lapidus A."/>
            <person name="Zeytun A."/>
            <person name="Nolan M."/>
            <person name="Lucas S."/>
            <person name="Del Rio T.G."/>
            <person name="Tice H."/>
            <person name="Cheng J.F."/>
            <person name="Tapia R."/>
            <person name="Han C."/>
            <person name="Goodwin L."/>
            <person name="Pitluck S."/>
            <person name="Liolios K."/>
            <person name="Pagani I."/>
            <person name="Ivanova N."/>
            <person name="Huntemann M."/>
            <person name="Mavromatis K."/>
            <person name="Mikhailova N."/>
            <person name="Pati A."/>
            <person name="Chen A."/>
            <person name="Palaniappan K."/>
            <person name="Land M."/>
            <person name="Hauser L."/>
            <person name="Brambilla E.M."/>
            <person name="Rohde M."/>
            <person name="Verbarg S."/>
            <person name="Goker M."/>
            <person name="Bristow J."/>
            <person name="Eisen J.A."/>
            <person name="Markowitz V."/>
            <person name="Hugenholtz P."/>
            <person name="Kyrpides N.C."/>
            <person name="Klenk H.P."/>
            <person name="Woyke T."/>
        </authorList>
    </citation>
    <scope>NUCLEOTIDE SEQUENCE [LARGE SCALE GENOMIC DNA]</scope>
    <source>
        <strain evidence="5">ATCC 27775 / DSM 1100 / LMG 10767 / O</strain>
    </source>
</reference>
<dbReference type="Pfam" id="PF18962">
    <property type="entry name" value="Por_Secre_tail"/>
    <property type="match status" value="1"/>
</dbReference>
<evidence type="ECO:0000256" key="1">
    <source>
        <dbReference type="SAM" id="SignalP"/>
    </source>
</evidence>
<dbReference type="NCBIfam" id="TIGR01451">
    <property type="entry name" value="B_ant_repeat"/>
    <property type="match status" value="1"/>
</dbReference>
<organism evidence="4 5">
    <name type="scientific">Haliscomenobacter hydrossis (strain ATCC 27775 / DSM 1100 / LMG 10767 / O)</name>
    <dbReference type="NCBI Taxonomy" id="760192"/>
    <lineage>
        <taxon>Bacteria</taxon>
        <taxon>Pseudomonadati</taxon>
        <taxon>Bacteroidota</taxon>
        <taxon>Saprospiria</taxon>
        <taxon>Saprospirales</taxon>
        <taxon>Haliscomenobacteraceae</taxon>
        <taxon>Haliscomenobacter</taxon>
    </lineage>
</organism>
<sequence length="1268" mass="143354">MIPRIFTLVLLLSSRLCFAQFTEHYTVDSLTESGQPSKSIFYQNHVYALGISTDNEGPEFIARKLDTLGNTVWSTALITPRLGYPPTYQCFHLSTLDDQYLLVGISDYASLAYTILKIDLKNGAIISKYLDTNGGYTYTELSFASKDTAVFIVEAYHDLILATFDKLSGKTVQTYKLGGRDLNPFAIVGDKRGNVYYSKGDTIFKINYQNPGLKLWTLPFPALDKITISKIYLDPDDGALYAFGQAKYNYTLPIVVKIDPQAGKIIWSTKIEDLGDFIFSAMDVSPRSLYISWNDRFAGGAYYTPTSKIDKQTGAIIWSKLHRFDPSLPISQRTTVITAGSDGIYLLGHDWGIMKLDTLSGAKIYSFQVNVYESIYDLQGYNPGRNIFETPTRLISIGQKPYRSISFKEVFLTLDKNTGKIIAEKDYGGLKQYDAQTIQMLATPQGQFIAIQQIGAMGKVVLFDADNTPLWEYFLPQERKLIYAKILNDSLLAVLSGGFNLDLFNFVKKKFLKNFPISNTDYSTFFLAKPSIVFHPPNMIFVAIHRNASEPQTAMYRIDLPANFNSLNEHTLYIRNSVSLPSDKFSVNNVLVPLNKDTIIFINGYSIEKRSIPSSDIRDDYKGIPTGFVQKVHLDHYQNNFLLALGYDRSEQVVLTKINRTAFTKVWTNSLPVYGQISKWIQGETSNIIYIIVNQANRQLHLLKYDTENQTVIWQKTLFETPNESVHFTDICLNQNDQSLLIAGYTESIPQNKKAIFINIGFDGSIQSNLLAEGDFPGNNQGLCVLYLEPANKSYFGGSINKSPQKASSAFIYSFSADQLNNSIKGLIFWDKNSDGKQSKDEPGVALGDVFLGFTTRVYHNAEGQFKTLVPSGQFTLRYRVPEHWILTSGEFSYPIDASNIQNLKDTFRFGIIPIQMVNKIDVSATSQQLVCNEEAPLYVIVKNKGTSIQNVKLRLDFQGTPILQNMLPDSIRQRAMYWTFDSLSPGAARWIKLDFLIPGVGQIGDSLVYKSTAFYQQSPNLVDSTIYRYQDILLCSYDPNDKLVQPEGLQKNKLTLFNQYLNYTIRFQNTGNFPARHITIIDTIDRDLDFASFEFLNASHPITEVTGKGNVVKFVFKNINLPDSTNNEPESHGFVSFRIKDRSGLAEKTTINNTAYIYFDQNPAIVTNTTQNIMVSKFEDISTSSQDKSISPHFRLYPNPAQDYFLLDASMDNFSSIKWKMINTLGKTCLEGNTHRFPQHISTHTLPNGMYYLILEGRKIMKVVITR</sequence>
<accession>F4KTU5</accession>
<feature type="domain" description="Secretion system C-terminal sorting" evidence="2">
    <location>
        <begin position="1197"/>
        <end position="1264"/>
    </location>
</feature>
<feature type="domain" description="DUF7619" evidence="3">
    <location>
        <begin position="1039"/>
        <end position="1173"/>
    </location>
</feature>
<evidence type="ECO:0000313" key="5">
    <source>
        <dbReference type="Proteomes" id="UP000008461"/>
    </source>
</evidence>